<keyword evidence="2" id="KW-1133">Transmembrane helix</keyword>
<feature type="region of interest" description="Disordered" evidence="1">
    <location>
        <begin position="1"/>
        <end position="21"/>
    </location>
</feature>
<feature type="transmembrane region" description="Helical" evidence="2">
    <location>
        <begin position="46"/>
        <end position="67"/>
    </location>
</feature>
<gene>
    <name evidence="3" type="ORF">F8O02_08200</name>
</gene>
<keyword evidence="4" id="KW-1185">Reference proteome</keyword>
<organism evidence="3 4">
    <name type="scientific">Pseudoclavibacter caeni</name>
    <dbReference type="NCBI Taxonomy" id="908846"/>
    <lineage>
        <taxon>Bacteria</taxon>
        <taxon>Bacillati</taxon>
        <taxon>Actinomycetota</taxon>
        <taxon>Actinomycetes</taxon>
        <taxon>Micrococcales</taxon>
        <taxon>Microbacteriaceae</taxon>
        <taxon>Pseudoclavibacter</taxon>
    </lineage>
</organism>
<evidence type="ECO:0000313" key="3">
    <source>
        <dbReference type="EMBL" id="KAB1631342.1"/>
    </source>
</evidence>
<keyword evidence="2" id="KW-0472">Membrane</keyword>
<protein>
    <submittedName>
        <fullName evidence="3">DUF4307 domain-containing protein</fullName>
    </submittedName>
</protein>
<proteinExistence type="predicted"/>
<evidence type="ECO:0000256" key="2">
    <source>
        <dbReference type="SAM" id="Phobius"/>
    </source>
</evidence>
<reference evidence="3 4" key="1">
    <citation type="submission" date="2019-09" db="EMBL/GenBank/DDBJ databases">
        <title>Phylogeny of genus Pseudoclavibacter and closely related genus.</title>
        <authorList>
            <person name="Li Y."/>
        </authorList>
    </citation>
    <scope>NUCLEOTIDE SEQUENCE [LARGE SCALE GENOMIC DNA]</scope>
    <source>
        <strain evidence="3 4">JCM 16921</strain>
    </source>
</reference>
<dbReference type="Pfam" id="PF14155">
    <property type="entry name" value="DUF4307"/>
    <property type="match status" value="1"/>
</dbReference>
<sequence length="156" mass="17016">MRRSCARERPRAETRSDMTHPVEDASMATLLEQRYGRTPRRLSRRAWAWLGTILVVIATVAVVVFAVRQPSSAVSAKTATSAVDAQGDAVVRFTLNTSPGIAVRCALDARGEGQAQVGWKYVDVPASDEPTRTITETVQTFRPALAGSLQSCWQVD</sequence>
<dbReference type="InterPro" id="IPR025443">
    <property type="entry name" value="DUF4307"/>
</dbReference>
<accession>A0A7C8FU08</accession>
<dbReference type="EMBL" id="WBKA01000007">
    <property type="protein sequence ID" value="KAB1631342.1"/>
    <property type="molecule type" value="Genomic_DNA"/>
</dbReference>
<evidence type="ECO:0000313" key="4">
    <source>
        <dbReference type="Proteomes" id="UP000481339"/>
    </source>
</evidence>
<dbReference type="OrthoDB" id="4793644at2"/>
<comment type="caution">
    <text evidence="3">The sequence shown here is derived from an EMBL/GenBank/DDBJ whole genome shotgun (WGS) entry which is preliminary data.</text>
</comment>
<evidence type="ECO:0000256" key="1">
    <source>
        <dbReference type="SAM" id="MobiDB-lite"/>
    </source>
</evidence>
<name>A0A7C8FU08_9MICO</name>
<dbReference type="Proteomes" id="UP000481339">
    <property type="component" value="Unassembled WGS sequence"/>
</dbReference>
<keyword evidence="2" id="KW-0812">Transmembrane</keyword>
<dbReference type="AlphaFoldDB" id="A0A7C8FU08"/>